<keyword evidence="3" id="KW-1185">Reference proteome</keyword>
<organism evidence="2 3">
    <name type="scientific">Actinopolyspora mortivallis</name>
    <dbReference type="NCBI Taxonomy" id="33906"/>
    <lineage>
        <taxon>Bacteria</taxon>
        <taxon>Bacillati</taxon>
        <taxon>Actinomycetota</taxon>
        <taxon>Actinomycetes</taxon>
        <taxon>Actinopolysporales</taxon>
        <taxon>Actinopolysporaceae</taxon>
        <taxon>Actinopolyspora</taxon>
    </lineage>
</organism>
<proteinExistence type="predicted"/>
<protein>
    <submittedName>
        <fullName evidence="2">Uncharacterized protein</fullName>
    </submittedName>
</protein>
<dbReference type="EMBL" id="PVSR01000060">
    <property type="protein sequence ID" value="PRW61758.1"/>
    <property type="molecule type" value="Genomic_DNA"/>
</dbReference>
<evidence type="ECO:0000313" key="2">
    <source>
        <dbReference type="EMBL" id="PRW61758.1"/>
    </source>
</evidence>
<accession>A0A2T0GRM2</accession>
<dbReference type="AlphaFoldDB" id="A0A2T0GRM2"/>
<feature type="region of interest" description="Disordered" evidence="1">
    <location>
        <begin position="80"/>
        <end position="104"/>
    </location>
</feature>
<dbReference type="RefSeq" id="WP_106115290.1">
    <property type="nucleotide sequence ID" value="NZ_PVSR01000060.1"/>
</dbReference>
<dbReference type="Proteomes" id="UP000239352">
    <property type="component" value="Unassembled WGS sequence"/>
</dbReference>
<evidence type="ECO:0000256" key="1">
    <source>
        <dbReference type="SAM" id="MobiDB-lite"/>
    </source>
</evidence>
<reference evidence="2 3" key="1">
    <citation type="submission" date="2018-03" db="EMBL/GenBank/DDBJ databases">
        <title>Actinopolyspora mortivallis from Sahara, screening for active biomolecules.</title>
        <authorList>
            <person name="Selama O."/>
            <person name="Wellington E.M.H."/>
            <person name="Hacene H."/>
        </authorList>
    </citation>
    <scope>NUCLEOTIDE SEQUENCE [LARGE SCALE GENOMIC DNA]</scope>
    <source>
        <strain evidence="2 3">M5A</strain>
    </source>
</reference>
<name>A0A2T0GRM2_ACTMO</name>
<evidence type="ECO:0000313" key="3">
    <source>
        <dbReference type="Proteomes" id="UP000239352"/>
    </source>
</evidence>
<gene>
    <name evidence="2" type="ORF">CEP50_19020</name>
</gene>
<dbReference type="InParanoid" id="A0A2T0GRM2"/>
<sequence length="104" mass="11790">MNLRDSTETITAILLARTGSNPRYFGQHGRGMTWLNYVNDQVTGLGGIVVIGTVRDEDLARISPLGWRHVNIQRRYRPRRRTRNLCTRRGSTSGTHRSARLDAA</sequence>
<comment type="caution">
    <text evidence="2">The sequence shown here is derived from an EMBL/GenBank/DDBJ whole genome shotgun (WGS) entry which is preliminary data.</text>
</comment>